<keyword evidence="2" id="KW-1185">Reference proteome</keyword>
<dbReference type="Proteomes" id="UP000465360">
    <property type="component" value="Unassembled WGS sequence"/>
</dbReference>
<accession>A0A7I9YHD2</accession>
<protein>
    <submittedName>
        <fullName evidence="1">Uncharacterized protein</fullName>
    </submittedName>
</protein>
<dbReference type="AlphaFoldDB" id="A0A7I9YHD2"/>
<dbReference type="EMBL" id="BLKZ01000001">
    <property type="protein sequence ID" value="GFG88086.1"/>
    <property type="molecule type" value="Genomic_DNA"/>
</dbReference>
<organism evidence="1 2">
    <name type="scientific">Mycobacterium bourgelatii</name>
    <dbReference type="NCBI Taxonomy" id="1273442"/>
    <lineage>
        <taxon>Bacteria</taxon>
        <taxon>Bacillati</taxon>
        <taxon>Actinomycetota</taxon>
        <taxon>Actinomycetes</taxon>
        <taxon>Mycobacteriales</taxon>
        <taxon>Mycobacteriaceae</taxon>
        <taxon>Mycobacterium</taxon>
    </lineage>
</organism>
<evidence type="ECO:0000313" key="2">
    <source>
        <dbReference type="Proteomes" id="UP000465360"/>
    </source>
</evidence>
<proteinExistence type="predicted"/>
<evidence type="ECO:0000313" key="1">
    <source>
        <dbReference type="EMBL" id="GFG88086.1"/>
    </source>
</evidence>
<sequence length="60" mass="6483">MGEVYHLRGRAVQSWTNGVTGDHVTPGEATLSSPEVATTLCGEMRESPGAWLYNTVYEIG</sequence>
<name>A0A7I9YHD2_MYCBU</name>
<reference evidence="1 2" key="1">
    <citation type="journal article" date="2019" name="Emerg. Microbes Infect.">
        <title>Comprehensive subspecies identification of 175 nontuberculous mycobacteria species based on 7547 genomic profiles.</title>
        <authorList>
            <person name="Matsumoto Y."/>
            <person name="Kinjo T."/>
            <person name="Motooka D."/>
            <person name="Nabeya D."/>
            <person name="Jung N."/>
            <person name="Uechi K."/>
            <person name="Horii T."/>
            <person name="Iida T."/>
            <person name="Fujita J."/>
            <person name="Nakamura S."/>
        </authorList>
    </citation>
    <scope>NUCLEOTIDE SEQUENCE [LARGE SCALE GENOMIC DNA]</scope>
    <source>
        <strain evidence="1 2">JCM 30725</strain>
    </source>
</reference>
<comment type="caution">
    <text evidence="1">The sequence shown here is derived from an EMBL/GenBank/DDBJ whole genome shotgun (WGS) entry which is preliminary data.</text>
</comment>
<gene>
    <name evidence="1" type="ORF">MBOU_01280</name>
</gene>